<name>A0A1T4VKM4_9FIRM</name>
<keyword evidence="3" id="KW-0540">Nuclease</keyword>
<dbReference type="OrthoDB" id="9784297at2"/>
<evidence type="ECO:0000259" key="2">
    <source>
        <dbReference type="Pfam" id="PF20469"/>
    </source>
</evidence>
<dbReference type="CDD" id="cd01026">
    <property type="entry name" value="TOPRIM_OLD"/>
    <property type="match status" value="1"/>
</dbReference>
<keyword evidence="3" id="KW-0378">Hydrolase</keyword>
<evidence type="ECO:0000313" key="4">
    <source>
        <dbReference type="Proteomes" id="UP000190814"/>
    </source>
</evidence>
<dbReference type="AlphaFoldDB" id="A0A1T4VKM4"/>
<accession>A0A1T4VKM4</accession>
<dbReference type="RefSeq" id="WP_078765968.1">
    <property type="nucleotide sequence ID" value="NZ_FUXZ01000006.1"/>
</dbReference>
<sequence>MGYVKNLYIDGLKRFEHFEIEFNECLSILVGENEAGKSTILEAIRIVLNQQYCNADKSVLQDLFNLENVGIFKNIPSVDTLPKIIIEVDLELDNTPRSIDFYGENHINGNRGEEKYGIRFECKFDEDFSEELAESINDGKIPYEYYSLTWQTYANLPYKMAKRPIKNLFIDTSETSKSSAFNFFNRSLFSNIYSNDTKLKAKNAFREKLNTSFEDVNLPDIDTRRRFGIDNKKVVLESILSVYEDSIPLENKGSGMESLVKTQIALNREDNIDTILIEEPENHLCFTNLKQMLQQIMDHEEDSQIILTTHSNMIASRLNLGNVIWISENRFLSLKNVDSQTSAFFEKADDNGCLQLLLSKKVILVEGATEYLLLPKFYEKKTGRTIEKDGISIISCDGISYKRYLEIASKTDKRIAVITDNDHDQTKIDDASKFNQRNEKQHIFMGTTIDDWTWEACVYNCNKEKLDDMIPVQKDAKYLFHKKDYGQVLGKMLANKVDTAYQMLISEREFNIPLYVEEAIEWLNK</sequence>
<proteinExistence type="predicted"/>
<evidence type="ECO:0000313" key="3">
    <source>
        <dbReference type="EMBL" id="SKA65418.1"/>
    </source>
</evidence>
<dbReference type="PANTHER" id="PTHR43581">
    <property type="entry name" value="ATP/GTP PHOSPHATASE"/>
    <property type="match status" value="1"/>
</dbReference>
<protein>
    <submittedName>
        <fullName evidence="3">Predicted ATP-dependent endonuclease of the OLD family, contains P-loop ATPase and TOPRIM domains</fullName>
    </submittedName>
</protein>
<feature type="domain" description="Endonuclease GajA/Old nuclease/RecF-like AAA" evidence="1">
    <location>
        <begin position="4"/>
        <end position="315"/>
    </location>
</feature>
<dbReference type="InterPro" id="IPR041685">
    <property type="entry name" value="AAA_GajA/Old/RecF-like"/>
</dbReference>
<keyword evidence="4" id="KW-1185">Reference proteome</keyword>
<dbReference type="PANTHER" id="PTHR43581:SF4">
    <property type="entry name" value="ATP_GTP PHOSPHATASE"/>
    <property type="match status" value="1"/>
</dbReference>
<dbReference type="InterPro" id="IPR051396">
    <property type="entry name" value="Bact_Antivir_Def_Nuclease"/>
</dbReference>
<dbReference type="GO" id="GO:0004519">
    <property type="term" value="F:endonuclease activity"/>
    <property type="evidence" value="ECO:0007669"/>
    <property type="project" value="UniProtKB-KW"/>
</dbReference>
<feature type="domain" description="OLD protein-like TOPRIM" evidence="2">
    <location>
        <begin position="357"/>
        <end position="422"/>
    </location>
</feature>
<dbReference type="Pfam" id="PF20469">
    <property type="entry name" value="OLD-like_TOPRIM"/>
    <property type="match status" value="1"/>
</dbReference>
<evidence type="ECO:0000259" key="1">
    <source>
        <dbReference type="Pfam" id="PF13175"/>
    </source>
</evidence>
<dbReference type="EMBL" id="FUXZ01000006">
    <property type="protein sequence ID" value="SKA65418.1"/>
    <property type="molecule type" value="Genomic_DNA"/>
</dbReference>
<dbReference type="Proteomes" id="UP000190814">
    <property type="component" value="Unassembled WGS sequence"/>
</dbReference>
<keyword evidence="3" id="KW-0255">Endonuclease</keyword>
<organism evidence="3 4">
    <name type="scientific">Eubacterium uniforme</name>
    <dbReference type="NCBI Taxonomy" id="39495"/>
    <lineage>
        <taxon>Bacteria</taxon>
        <taxon>Bacillati</taxon>
        <taxon>Bacillota</taxon>
        <taxon>Clostridia</taxon>
        <taxon>Eubacteriales</taxon>
        <taxon>Eubacteriaceae</taxon>
        <taxon>Eubacterium</taxon>
    </lineage>
</organism>
<dbReference type="InterPro" id="IPR027417">
    <property type="entry name" value="P-loop_NTPase"/>
</dbReference>
<dbReference type="STRING" id="39495.SAMN02745111_01094"/>
<dbReference type="InterPro" id="IPR034139">
    <property type="entry name" value="TOPRIM_OLD"/>
</dbReference>
<gene>
    <name evidence="3" type="ORF">SAMN02745111_01094</name>
</gene>
<dbReference type="Gene3D" id="3.40.50.300">
    <property type="entry name" value="P-loop containing nucleotide triphosphate hydrolases"/>
    <property type="match status" value="1"/>
</dbReference>
<dbReference type="Pfam" id="PF13175">
    <property type="entry name" value="AAA_15"/>
    <property type="match status" value="1"/>
</dbReference>
<dbReference type="SUPFAM" id="SSF52540">
    <property type="entry name" value="P-loop containing nucleoside triphosphate hydrolases"/>
    <property type="match status" value="1"/>
</dbReference>
<reference evidence="3 4" key="1">
    <citation type="submission" date="2017-02" db="EMBL/GenBank/DDBJ databases">
        <authorList>
            <person name="Peterson S.W."/>
        </authorList>
    </citation>
    <scope>NUCLEOTIDE SEQUENCE [LARGE SCALE GENOMIC DNA]</scope>
    <source>
        <strain evidence="3 4">ATCC 35992</strain>
    </source>
</reference>